<evidence type="ECO:0000259" key="6">
    <source>
        <dbReference type="Pfam" id="PF00198"/>
    </source>
</evidence>
<dbReference type="AlphaFoldDB" id="D9PJ39"/>
<dbReference type="Gene3D" id="3.30.559.10">
    <property type="entry name" value="Chloramphenicol acetyltransferase-like domain"/>
    <property type="match status" value="1"/>
</dbReference>
<comment type="cofactor">
    <cofactor evidence="1">
        <name>(R)-lipoate</name>
        <dbReference type="ChEBI" id="CHEBI:83088"/>
    </cofactor>
</comment>
<keyword evidence="7" id="KW-0670">Pyruvate</keyword>
<dbReference type="GO" id="GO:0006086">
    <property type="term" value="P:pyruvate decarboxylation to acetyl-CoA"/>
    <property type="evidence" value="ECO:0007669"/>
    <property type="project" value="TreeGrafter"/>
</dbReference>
<dbReference type="GO" id="GO:0016407">
    <property type="term" value="F:acetyltransferase activity"/>
    <property type="evidence" value="ECO:0007669"/>
    <property type="project" value="TreeGrafter"/>
</dbReference>
<name>D9PJ39_9ZZZZ</name>
<evidence type="ECO:0000256" key="1">
    <source>
        <dbReference type="ARBA" id="ARBA00001938"/>
    </source>
</evidence>
<keyword evidence="5 7" id="KW-0012">Acyltransferase</keyword>
<dbReference type="FunFam" id="3.30.559.10:FF:000007">
    <property type="entry name" value="Dihydrolipoamide acetyltransferase component of pyruvate dehydrogenase complex"/>
    <property type="match status" value="1"/>
</dbReference>
<reference evidence="7" key="1">
    <citation type="submission" date="2010-07" db="EMBL/GenBank/DDBJ databases">
        <authorList>
            <consortium name="CONSOLIDER consortium CSD2007-00005"/>
            <person name="Guazzaroni M.-E."/>
            <person name="Richter M."/>
            <person name="Garcia-Salamanca A."/>
            <person name="Yarza P."/>
            <person name="Ferrer M."/>
        </authorList>
    </citation>
    <scope>NUCLEOTIDE SEQUENCE</scope>
</reference>
<dbReference type="InterPro" id="IPR050743">
    <property type="entry name" value="2-oxoacid_DH_E2_comp"/>
</dbReference>
<dbReference type="PANTHER" id="PTHR43178">
    <property type="entry name" value="DIHYDROLIPOAMIDE ACETYLTRANSFERASE COMPONENT OF PYRUVATE DEHYDROGENASE COMPLEX"/>
    <property type="match status" value="1"/>
</dbReference>
<comment type="caution">
    <text evidence="7">The sequence shown here is derived from an EMBL/GenBank/DDBJ whole genome shotgun (WGS) entry which is preliminary data.</text>
</comment>
<dbReference type="EMBL" id="ADZX01000487">
    <property type="protein sequence ID" value="EFK96426.1"/>
    <property type="molecule type" value="Genomic_DNA"/>
</dbReference>
<organism evidence="7">
    <name type="scientific">sediment metagenome</name>
    <dbReference type="NCBI Taxonomy" id="749907"/>
    <lineage>
        <taxon>unclassified sequences</taxon>
        <taxon>metagenomes</taxon>
        <taxon>ecological metagenomes</taxon>
    </lineage>
</organism>
<reference evidence="7" key="2">
    <citation type="journal article" date="2011" name="Microb. Ecol.">
        <title>Taxonomic and Functional Metagenomic Profiling of the Microbial Community in the Anoxic Sediment of a Sub-saline Shallow Lake (Laguna de Carrizo, Central Spain).</title>
        <authorList>
            <person name="Ferrer M."/>
            <person name="Guazzaroni M.E."/>
            <person name="Richter M."/>
            <person name="Garcia-Salamanca A."/>
            <person name="Yarza P."/>
            <person name="Suarez-Suarez A."/>
            <person name="Solano J."/>
            <person name="Alcaide M."/>
            <person name="van Dillewijn P."/>
            <person name="Molina-Henares M.A."/>
            <person name="Lopez-Cortes N."/>
            <person name="Al-Ramahi Y."/>
            <person name="Guerrero C."/>
            <person name="Acosta A."/>
            <person name="de Eugenio L.I."/>
            <person name="Martinez V."/>
            <person name="Marques S."/>
            <person name="Rojo F."/>
            <person name="Santero E."/>
            <person name="Genilloud O."/>
            <person name="Perez-Perez J."/>
            <person name="Rossello-Mora R."/>
            <person name="Ramos J.L."/>
        </authorList>
    </citation>
    <scope>NUCLEOTIDE SEQUENCE</scope>
</reference>
<evidence type="ECO:0000256" key="3">
    <source>
        <dbReference type="ARBA" id="ARBA00022679"/>
    </source>
</evidence>
<keyword evidence="3 7" id="KW-0808">Transferase</keyword>
<dbReference type="SUPFAM" id="SSF52777">
    <property type="entry name" value="CoA-dependent acyltransferases"/>
    <property type="match status" value="1"/>
</dbReference>
<evidence type="ECO:0000256" key="4">
    <source>
        <dbReference type="ARBA" id="ARBA00022823"/>
    </source>
</evidence>
<dbReference type="Pfam" id="PF00198">
    <property type="entry name" value="2-oxoacid_dh"/>
    <property type="match status" value="1"/>
</dbReference>
<proteinExistence type="inferred from homology"/>
<evidence type="ECO:0000256" key="2">
    <source>
        <dbReference type="ARBA" id="ARBA00007317"/>
    </source>
</evidence>
<dbReference type="GO" id="GO:0005737">
    <property type="term" value="C:cytoplasm"/>
    <property type="evidence" value="ECO:0007669"/>
    <property type="project" value="TreeGrafter"/>
</dbReference>
<feature type="non-terminal residue" evidence="7">
    <location>
        <position position="1"/>
    </location>
</feature>
<protein>
    <submittedName>
        <fullName evidence="7">Dihydrolipoyllysine-residue acetyltransferase component of pyruvate dehydrogenase complex</fullName>
        <ecNumber evidence="7">2.3.1.61</ecNumber>
    </submittedName>
</protein>
<accession>D9PJ39</accession>
<gene>
    <name evidence="7" type="primary">pdhC</name>
    <name evidence="7" type="ORF">LDC_1548</name>
</gene>
<dbReference type="InterPro" id="IPR023213">
    <property type="entry name" value="CAT-like_dom_sf"/>
</dbReference>
<keyword evidence="4" id="KW-0450">Lipoyl</keyword>
<evidence type="ECO:0000313" key="7">
    <source>
        <dbReference type="EMBL" id="EFK96426.1"/>
    </source>
</evidence>
<dbReference type="GO" id="GO:0004149">
    <property type="term" value="F:dihydrolipoyllysine-residue succinyltransferase activity"/>
    <property type="evidence" value="ECO:0007669"/>
    <property type="project" value="UniProtKB-EC"/>
</dbReference>
<sequence length="228" mass="24961">RKATAKQMALAWSQIPHVSNHDVADMTKLEAFQKKHKAEIAAKGGKLTHTVFALKAIATALKAFPRFNSTLDTEAGEIVLKHYYHIGVAVATEDGLIVPVIRDVDRKSVAELSVEMKMLAQKTRARKVTLNELQGGTFSVTNVGPMGGGQFVPIINYPEVAILGMGAAGMKPVVVGNEKEGNRIEPRLMMPLVLCIDHRVLDGADAIPFMRMVVELLEDPEQLFMMMT</sequence>
<evidence type="ECO:0000256" key="5">
    <source>
        <dbReference type="ARBA" id="ARBA00023315"/>
    </source>
</evidence>
<feature type="domain" description="2-oxoacid dehydrogenase acyltransferase catalytic" evidence="6">
    <location>
        <begin position="1"/>
        <end position="225"/>
    </location>
</feature>
<dbReference type="EC" id="2.3.1.61" evidence="7"/>
<comment type="similarity">
    <text evidence="2">Belongs to the 2-oxoacid dehydrogenase family.</text>
</comment>
<dbReference type="PANTHER" id="PTHR43178:SF2">
    <property type="entry name" value="DIHYDROLIPOYLLYSINE-RESIDUE ACETYLTRANSFERASE COMPONENT OF PYRUVATE DEHYDROGENASE COMPLEX"/>
    <property type="match status" value="1"/>
</dbReference>
<dbReference type="GO" id="GO:0031405">
    <property type="term" value="F:lipoic acid binding"/>
    <property type="evidence" value="ECO:0007669"/>
    <property type="project" value="TreeGrafter"/>
</dbReference>
<dbReference type="InterPro" id="IPR001078">
    <property type="entry name" value="2-oxoacid_DH_actylTfrase"/>
</dbReference>